<sequence>MTCTSRCCDDGSGSAVGTIIRFDNVTILIDPGWNSSKISYQDSVQYWSNIIPEVDTILISQPSAECLGAFALLYFHFLPHFISRIEVYATLPIANLGRISTIDLYVSKGIVGPYDTNEMDLEDIENSFDHITVVKYSQIVDLRSKFDGLTLVAYNAGVSPGGCIWCISTYSEKLVYARRWNHTRDTILNRASLLDNTGKPLSTLMRPSAIITTFDKFGSSMPHVKRIKLFKDTIKGAISGGGSAILPVDIGGNFLDLMVSINDFLYENSKNRLYTQVPVILVSHSKGRSLTYARSMLEWLSSSVIKTWESRDNRSPFDMGRRFHVAMPSELNKYKGSKICFVSQVDILVDEVVTKLCQMDKSTIILNTIDNKDDANTLQKLHTKWETAKRKQELKEGKTISFSESISLKTLKCTPLSGEEMENFTKKISERKMKHHELEVSLKKEAMKTNISLGSLSQNGATISDLRDAEEEDEEDGDTLLNILRNRDEPSSARNKSTEIPVDMYIQADSLSRHKMFPFQPVRIKMDDYGTFVDFNSFLPRENDDEIDLKKRKDIDDNEEDEDPYDLADPRRIPVKRSRKDNKGEKEELRPDTFDNLDYLNWKTNPMKRVESSVTVMLKCSLTCINLECLVDQRSASIIWPALKPRKLLLIGPEESQNQTIAQSLKKRDIDVIDMSLNNDIEFNTPIKSVDISIDPELDQLLKWQRISDGYTVAHVVGRLVREKQKVPNGLDPSQQLLRSKMFLKPLKTTSKVHSGASLSIGDVGLAELKRKLNDQNYRAEFKGEGTLVVNGEVAVRKISDAETIVDGTPSELFYHVKKSVTDMLARI</sequence>
<dbReference type="KEGG" id="zmk:HG535_0G03980"/>
<evidence type="ECO:0000256" key="5">
    <source>
        <dbReference type="SAM" id="MobiDB-lite"/>
    </source>
</evidence>
<dbReference type="InterPro" id="IPR022712">
    <property type="entry name" value="Beta_Casp"/>
</dbReference>
<dbReference type="InterPro" id="IPR001279">
    <property type="entry name" value="Metallo-B-lactamas"/>
</dbReference>
<keyword evidence="4" id="KW-0694">RNA-binding</keyword>
<feature type="domain" description="Beta-Casp" evidence="6">
    <location>
        <begin position="254"/>
        <end position="369"/>
    </location>
</feature>
<dbReference type="OrthoDB" id="64353at2759"/>
<organism evidence="7 8">
    <name type="scientific">Zygotorulaspora mrakii</name>
    <name type="common">Zygosaccharomyces mrakii</name>
    <dbReference type="NCBI Taxonomy" id="42260"/>
    <lineage>
        <taxon>Eukaryota</taxon>
        <taxon>Fungi</taxon>
        <taxon>Dikarya</taxon>
        <taxon>Ascomycota</taxon>
        <taxon>Saccharomycotina</taxon>
        <taxon>Saccharomycetes</taxon>
        <taxon>Saccharomycetales</taxon>
        <taxon>Saccharomycetaceae</taxon>
        <taxon>Zygotorulaspora</taxon>
    </lineage>
</organism>
<evidence type="ECO:0000256" key="4">
    <source>
        <dbReference type="RuleBase" id="RU365006"/>
    </source>
</evidence>
<comment type="similarity">
    <text evidence="4">Belongs to the metallo-beta-lactamase superfamily. RNA-metabolizing metallo-beta-lactamase-like family. CPSF2/YSH1 subfamily.</text>
</comment>
<protein>
    <recommendedName>
        <fullName evidence="4">Cleavage and polyadenylation specificity factor subunit 2</fullName>
    </recommendedName>
    <alternativeName>
        <fullName evidence="4">Cleavage and polyadenylation specificity factor 100 kDa subunit</fullName>
    </alternativeName>
</protein>
<dbReference type="Pfam" id="PF16661">
    <property type="entry name" value="Lactamase_B_6"/>
    <property type="match status" value="1"/>
</dbReference>
<dbReference type="Pfam" id="PF13299">
    <property type="entry name" value="CPSF100_C"/>
    <property type="match status" value="1"/>
</dbReference>
<dbReference type="Gene3D" id="3.60.15.10">
    <property type="entry name" value="Ribonuclease Z/Hydroxyacylglutathione hydrolase-like"/>
    <property type="match status" value="2"/>
</dbReference>
<dbReference type="EMBL" id="CP058610">
    <property type="protein sequence ID" value="QLG74515.1"/>
    <property type="molecule type" value="Genomic_DNA"/>
</dbReference>
<evidence type="ECO:0000256" key="3">
    <source>
        <dbReference type="ARBA" id="ARBA00023242"/>
    </source>
</evidence>
<dbReference type="Gene3D" id="3.40.50.10890">
    <property type="match status" value="1"/>
</dbReference>
<dbReference type="GO" id="GO:0006397">
    <property type="term" value="P:mRNA processing"/>
    <property type="evidence" value="ECO:0007669"/>
    <property type="project" value="UniProtKB-KW"/>
</dbReference>
<dbReference type="Proteomes" id="UP000509704">
    <property type="component" value="Chromosome 7"/>
</dbReference>
<dbReference type="CDD" id="cd16293">
    <property type="entry name" value="CPSF2-like_MBL-fold"/>
    <property type="match status" value="1"/>
</dbReference>
<dbReference type="SUPFAM" id="SSF56281">
    <property type="entry name" value="Metallo-hydrolase/oxidoreductase"/>
    <property type="match status" value="1"/>
</dbReference>
<dbReference type="InterPro" id="IPR025069">
    <property type="entry name" value="Cpsf2_C"/>
</dbReference>
<dbReference type="AlphaFoldDB" id="A0A7H9B711"/>
<evidence type="ECO:0000256" key="1">
    <source>
        <dbReference type="ARBA" id="ARBA00004123"/>
    </source>
</evidence>
<evidence type="ECO:0000256" key="2">
    <source>
        <dbReference type="ARBA" id="ARBA00022664"/>
    </source>
</evidence>
<gene>
    <name evidence="7" type="ORF">HG535_0G03980</name>
</gene>
<reference evidence="7 8" key="1">
    <citation type="submission" date="2020-07" db="EMBL/GenBank/DDBJ databases">
        <title>The yeast mating-type switching endonuclease HO is a domesticated member of an unorthodox homing genetic element family.</title>
        <authorList>
            <person name="Coughlan A.Y."/>
            <person name="Lombardi L."/>
            <person name="Braun-Galleani S."/>
            <person name="Martos A.R."/>
            <person name="Galeote V."/>
            <person name="Bigey F."/>
            <person name="Dequin S."/>
            <person name="Byrne K.P."/>
            <person name="Wolfe K.H."/>
        </authorList>
    </citation>
    <scope>NUCLEOTIDE SEQUENCE [LARGE SCALE GENOMIC DNA]</scope>
    <source>
        <strain evidence="7 8">NRRL Y-6702</strain>
    </source>
</reference>
<evidence type="ECO:0000313" key="7">
    <source>
        <dbReference type="EMBL" id="QLG74515.1"/>
    </source>
</evidence>
<accession>A0A7H9B711</accession>
<dbReference type="GO" id="GO:0003723">
    <property type="term" value="F:RNA binding"/>
    <property type="evidence" value="ECO:0007669"/>
    <property type="project" value="UniProtKB-KW"/>
</dbReference>
<dbReference type="InterPro" id="IPR027075">
    <property type="entry name" value="CPSF2"/>
</dbReference>
<keyword evidence="3 4" id="KW-0539">Nucleus</keyword>
<comment type="subcellular location">
    <subcellularLocation>
        <location evidence="1 4">Nucleus</location>
    </subcellularLocation>
</comment>
<dbReference type="RefSeq" id="XP_037146240.1">
    <property type="nucleotide sequence ID" value="XM_037290345.1"/>
</dbReference>
<dbReference type="PANTHER" id="PTHR45922:SF1">
    <property type="entry name" value="CLEAVAGE AND POLYADENYLATION SPECIFICITY FACTOR SUBUNIT 2"/>
    <property type="match status" value="1"/>
</dbReference>
<proteinExistence type="inferred from homology"/>
<dbReference type="InterPro" id="IPR036866">
    <property type="entry name" value="RibonucZ/Hydroxyglut_hydro"/>
</dbReference>
<dbReference type="SMART" id="SM01027">
    <property type="entry name" value="Beta-Casp"/>
    <property type="match status" value="1"/>
</dbReference>
<evidence type="ECO:0000313" key="8">
    <source>
        <dbReference type="Proteomes" id="UP000509704"/>
    </source>
</evidence>
<feature type="region of interest" description="Disordered" evidence="5">
    <location>
        <begin position="550"/>
        <end position="589"/>
    </location>
</feature>
<name>A0A7H9B711_ZYGMR</name>
<keyword evidence="2 4" id="KW-0507">mRNA processing</keyword>
<evidence type="ECO:0000259" key="6">
    <source>
        <dbReference type="SMART" id="SM01027"/>
    </source>
</evidence>
<dbReference type="GO" id="GO:0005847">
    <property type="term" value="C:mRNA cleavage and polyadenylation specificity factor complex"/>
    <property type="evidence" value="ECO:0007669"/>
    <property type="project" value="InterPro"/>
</dbReference>
<dbReference type="PANTHER" id="PTHR45922">
    <property type="entry name" value="CLEAVAGE AND POLYADENYLATION SPECIFICITY FACTOR SUBUNIT 2"/>
    <property type="match status" value="1"/>
</dbReference>
<keyword evidence="8" id="KW-1185">Reference proteome</keyword>
<feature type="compositionally biased region" description="Acidic residues" evidence="5">
    <location>
        <begin position="556"/>
        <end position="566"/>
    </location>
</feature>
<dbReference type="GeneID" id="59238298"/>
<dbReference type="InterPro" id="IPR035639">
    <property type="entry name" value="CPSF2_MBL"/>
</dbReference>